<evidence type="ECO:0000259" key="7">
    <source>
        <dbReference type="Pfam" id="PF16198"/>
    </source>
</evidence>
<protein>
    <recommendedName>
        <fullName evidence="5">tRNA pseudouridine synthase B</fullName>
        <ecNumber evidence="5">5.4.99.25</ecNumber>
    </recommendedName>
    <alternativeName>
        <fullName evidence="5">tRNA pseudouridine(55) synthase</fullName>
        <shortName evidence="5">Psi55 synthase</shortName>
    </alternativeName>
    <alternativeName>
        <fullName evidence="5">tRNA pseudouridylate synthase</fullName>
    </alternativeName>
    <alternativeName>
        <fullName evidence="5">tRNA-uridine isomerase</fullName>
    </alternativeName>
</protein>
<feature type="domain" description="Pseudouridine synthase II N-terminal" evidence="6">
    <location>
        <begin position="38"/>
        <end position="186"/>
    </location>
</feature>
<evidence type="ECO:0000259" key="6">
    <source>
        <dbReference type="Pfam" id="PF01509"/>
    </source>
</evidence>
<comment type="caution">
    <text evidence="8">The sequence shown here is derived from an EMBL/GenBank/DDBJ whole genome shotgun (WGS) entry which is preliminary data.</text>
</comment>
<comment type="catalytic activity">
    <reaction evidence="1 5">
        <text>uridine(55) in tRNA = pseudouridine(55) in tRNA</text>
        <dbReference type="Rhea" id="RHEA:42532"/>
        <dbReference type="Rhea" id="RHEA-COMP:10101"/>
        <dbReference type="Rhea" id="RHEA-COMP:10102"/>
        <dbReference type="ChEBI" id="CHEBI:65314"/>
        <dbReference type="ChEBI" id="CHEBI:65315"/>
        <dbReference type="EC" id="5.4.99.25"/>
    </reaction>
</comment>
<dbReference type="CDD" id="cd02573">
    <property type="entry name" value="PseudoU_synth_EcTruB"/>
    <property type="match status" value="1"/>
</dbReference>
<proteinExistence type="inferred from homology"/>
<evidence type="ECO:0000256" key="5">
    <source>
        <dbReference type="HAMAP-Rule" id="MF_01080"/>
    </source>
</evidence>
<dbReference type="SUPFAM" id="SSF55120">
    <property type="entry name" value="Pseudouridine synthase"/>
    <property type="match status" value="1"/>
</dbReference>
<dbReference type="GO" id="GO:1990481">
    <property type="term" value="P:mRNA pseudouridine synthesis"/>
    <property type="evidence" value="ECO:0007669"/>
    <property type="project" value="TreeGrafter"/>
</dbReference>
<dbReference type="PANTHER" id="PTHR13767">
    <property type="entry name" value="TRNA-PSEUDOURIDINE SYNTHASE"/>
    <property type="match status" value="1"/>
</dbReference>
<dbReference type="Pfam" id="PF16198">
    <property type="entry name" value="TruB_C_2"/>
    <property type="match status" value="1"/>
</dbReference>
<dbReference type="RefSeq" id="WP_321534575.1">
    <property type="nucleotide sequence ID" value="NZ_JARGDL010000001.1"/>
</dbReference>
<dbReference type="NCBIfam" id="TIGR00431">
    <property type="entry name" value="TruB"/>
    <property type="match status" value="1"/>
</dbReference>
<evidence type="ECO:0000256" key="1">
    <source>
        <dbReference type="ARBA" id="ARBA00000385"/>
    </source>
</evidence>
<dbReference type="PANTHER" id="PTHR13767:SF2">
    <property type="entry name" value="PSEUDOURIDYLATE SYNTHASE TRUB1"/>
    <property type="match status" value="1"/>
</dbReference>
<feature type="domain" description="tRNA pseudouridylate synthase B C-terminal" evidence="7">
    <location>
        <begin position="187"/>
        <end position="227"/>
    </location>
</feature>
<keyword evidence="3 5" id="KW-0819">tRNA processing</keyword>
<evidence type="ECO:0000256" key="3">
    <source>
        <dbReference type="ARBA" id="ARBA00022694"/>
    </source>
</evidence>
<evidence type="ECO:0000313" key="8">
    <source>
        <dbReference type="EMBL" id="MDF1610809.1"/>
    </source>
</evidence>
<dbReference type="EMBL" id="JARGDL010000001">
    <property type="protein sequence ID" value="MDF1610809.1"/>
    <property type="molecule type" value="Genomic_DNA"/>
</dbReference>
<dbReference type="Proteomes" id="UP001221302">
    <property type="component" value="Unassembled WGS sequence"/>
</dbReference>
<dbReference type="GO" id="GO:0160148">
    <property type="term" value="F:tRNA pseudouridine(55) synthase activity"/>
    <property type="evidence" value="ECO:0007669"/>
    <property type="project" value="UniProtKB-EC"/>
</dbReference>
<keyword evidence="9" id="KW-1185">Reference proteome</keyword>
<evidence type="ECO:0000313" key="9">
    <source>
        <dbReference type="Proteomes" id="UP001221302"/>
    </source>
</evidence>
<dbReference type="GO" id="GO:0003723">
    <property type="term" value="F:RNA binding"/>
    <property type="evidence" value="ECO:0007669"/>
    <property type="project" value="InterPro"/>
</dbReference>
<dbReference type="InterPro" id="IPR020103">
    <property type="entry name" value="PsdUridine_synth_cat_dom_sf"/>
</dbReference>
<dbReference type="HAMAP" id="MF_01080">
    <property type="entry name" value="TruB_bact"/>
    <property type="match status" value="1"/>
</dbReference>
<dbReference type="EC" id="5.4.99.25" evidence="5"/>
<dbReference type="Pfam" id="PF01509">
    <property type="entry name" value="TruB_N"/>
    <property type="match status" value="1"/>
</dbReference>
<dbReference type="GO" id="GO:0031119">
    <property type="term" value="P:tRNA pseudouridine synthesis"/>
    <property type="evidence" value="ECO:0007669"/>
    <property type="project" value="UniProtKB-UniRule"/>
</dbReference>
<dbReference type="InterPro" id="IPR032819">
    <property type="entry name" value="TruB_C"/>
</dbReference>
<dbReference type="Gene3D" id="3.30.2350.10">
    <property type="entry name" value="Pseudouridine synthase"/>
    <property type="match status" value="1"/>
</dbReference>
<dbReference type="AlphaFoldDB" id="A0AAE3NYI6"/>
<organism evidence="8 9">
    <name type="scientific">Stygiobacter electus</name>
    <dbReference type="NCBI Taxonomy" id="3032292"/>
    <lineage>
        <taxon>Bacteria</taxon>
        <taxon>Pseudomonadati</taxon>
        <taxon>Ignavibacteriota</taxon>
        <taxon>Ignavibacteria</taxon>
        <taxon>Ignavibacteriales</taxon>
        <taxon>Melioribacteraceae</taxon>
        <taxon>Stygiobacter</taxon>
    </lineage>
</organism>
<reference evidence="8" key="1">
    <citation type="submission" date="2023-03" db="EMBL/GenBank/DDBJ databases">
        <title>Stygiobacter electus gen. nov., sp. nov., facultatively anaerobic thermotolerant bacterium of the class Ignavibacteria from a well of Yessentuki mineral water deposit.</title>
        <authorList>
            <person name="Podosokorskaya O.A."/>
            <person name="Elcheninov A.G."/>
            <person name="Petrova N.F."/>
            <person name="Zavarzina D.G."/>
            <person name="Kublanov I.V."/>
            <person name="Merkel A.Y."/>
        </authorList>
    </citation>
    <scope>NUCLEOTIDE SEQUENCE</scope>
    <source>
        <strain evidence="8">09-Me</strain>
    </source>
</reference>
<name>A0AAE3NYI6_9BACT</name>
<gene>
    <name evidence="5 8" type="primary">truB</name>
    <name evidence="8" type="ORF">P0M35_01480</name>
</gene>
<evidence type="ECO:0000256" key="4">
    <source>
        <dbReference type="ARBA" id="ARBA00023235"/>
    </source>
</evidence>
<sequence>MITKNTRIDSTIDFQNGEAILIDKQFRKTSFDIVHKVRKYTGVKKVGHAGTLDPMATGLVIVCTGKMTKEIHNFQNFEKTYEGTITIGKTTPSFDLETEFDAVYDFDFVDDNLIYQVKEKFVGVQKQTPPMYSAVKKNGKPLYEFARKGKEVERNEREVFIKSFEIKKIDLPDIFFEINCSKGTYIRVIANEFGKELGCGAHLSSLRRTKIGEFSVNDAITINEFIESLKKIAIN</sequence>
<feature type="active site" description="Nucleophile" evidence="5">
    <location>
        <position position="53"/>
    </location>
</feature>
<accession>A0AAE3NYI6</accession>
<evidence type="ECO:0000256" key="2">
    <source>
        <dbReference type="ARBA" id="ARBA00005642"/>
    </source>
</evidence>
<dbReference type="InterPro" id="IPR002501">
    <property type="entry name" value="PsdUridine_synth_N"/>
</dbReference>
<comment type="similarity">
    <text evidence="2 5">Belongs to the pseudouridine synthase TruB family. Type 1 subfamily.</text>
</comment>
<keyword evidence="4 5" id="KW-0413">Isomerase</keyword>
<dbReference type="InterPro" id="IPR014780">
    <property type="entry name" value="tRNA_psdUridine_synth_TruB"/>
</dbReference>
<comment type="function">
    <text evidence="5">Responsible for synthesis of pseudouridine from uracil-55 in the psi GC loop of transfer RNAs.</text>
</comment>